<organism evidence="1 2">
    <name type="scientific">Ferrimicrobium acidiphilum</name>
    <dbReference type="NCBI Taxonomy" id="121039"/>
    <lineage>
        <taxon>Bacteria</taxon>
        <taxon>Bacillati</taxon>
        <taxon>Actinomycetota</taxon>
        <taxon>Acidimicrobiia</taxon>
        <taxon>Acidimicrobiales</taxon>
        <taxon>Acidimicrobiaceae</taxon>
        <taxon>Ferrimicrobium</taxon>
    </lineage>
</organism>
<evidence type="ECO:0000313" key="2">
    <source>
        <dbReference type="Proteomes" id="UP001560267"/>
    </source>
</evidence>
<proteinExistence type="predicted"/>
<accession>A0ABV3Y1S4</accession>
<reference evidence="1 2" key="1">
    <citation type="submission" date="2024-07" db="EMBL/GenBank/DDBJ databases">
        <title>Draft Genome Sequence of Ferrimicrobium acidiphilum Strain YE2023, Isolated from a Pulp of Bioleach Reactor.</title>
        <authorList>
            <person name="Elkina Y.A."/>
            <person name="Bulaeva A.G."/>
            <person name="Beletsky A.V."/>
            <person name="Mardanov A.V."/>
        </authorList>
    </citation>
    <scope>NUCLEOTIDE SEQUENCE [LARGE SCALE GENOMIC DNA]</scope>
    <source>
        <strain evidence="1 2">YE2023</strain>
    </source>
</reference>
<evidence type="ECO:0000313" key="1">
    <source>
        <dbReference type="EMBL" id="MEX6429507.1"/>
    </source>
</evidence>
<dbReference type="Proteomes" id="UP001560267">
    <property type="component" value="Unassembled WGS sequence"/>
</dbReference>
<dbReference type="EMBL" id="JBFSHR010000018">
    <property type="protein sequence ID" value="MEX6429507.1"/>
    <property type="molecule type" value="Genomic_DNA"/>
</dbReference>
<gene>
    <name evidence="1" type="ORF">AB6A68_06595</name>
</gene>
<protein>
    <recommendedName>
        <fullName evidence="3">Acyl-CoA carboxylase epsilon subunit</fullName>
    </recommendedName>
</protein>
<name>A0ABV3Y1S4_9ACTN</name>
<sequence>MSELTNEEEIAIVIAATTALISARRTQVVPTVVQDSTRWRFQNRWWAAGPLGARARR</sequence>
<keyword evidence="2" id="KW-1185">Reference proteome</keyword>
<comment type="caution">
    <text evidence="1">The sequence shown here is derived from an EMBL/GenBank/DDBJ whole genome shotgun (WGS) entry which is preliminary data.</text>
</comment>
<evidence type="ECO:0008006" key="3">
    <source>
        <dbReference type="Google" id="ProtNLM"/>
    </source>
</evidence>
<dbReference type="RefSeq" id="WP_298387270.1">
    <property type="nucleotide sequence ID" value="NZ_JBFSHR010000018.1"/>
</dbReference>